<organism evidence="2 3">
    <name type="scientific">Hydrogenimonas thermophila</name>
    <dbReference type="NCBI Taxonomy" id="223786"/>
    <lineage>
        <taxon>Bacteria</taxon>
        <taxon>Pseudomonadati</taxon>
        <taxon>Campylobacterota</taxon>
        <taxon>Epsilonproteobacteria</taxon>
        <taxon>Campylobacterales</taxon>
        <taxon>Hydrogenimonadaceae</taxon>
        <taxon>Hydrogenimonas</taxon>
    </lineage>
</organism>
<dbReference type="RefSeq" id="WP_092910545.1">
    <property type="nucleotide sequence ID" value="NZ_CP136592.1"/>
</dbReference>
<reference evidence="2 3" key="1">
    <citation type="submission" date="2016-10" db="EMBL/GenBank/DDBJ databases">
        <authorList>
            <person name="de Groot N.N."/>
        </authorList>
    </citation>
    <scope>NUCLEOTIDE SEQUENCE [LARGE SCALE GENOMIC DNA]</scope>
    <source>
        <strain evidence="2 3">EP1-55-1</strain>
    </source>
</reference>
<keyword evidence="3" id="KW-1185">Reference proteome</keyword>
<keyword evidence="1" id="KW-0175">Coiled coil</keyword>
<protein>
    <submittedName>
        <fullName evidence="2">Uncharacterized protein</fullName>
    </submittedName>
</protein>
<dbReference type="EMBL" id="FOXB01000003">
    <property type="protein sequence ID" value="SFO98424.1"/>
    <property type="molecule type" value="Genomic_DNA"/>
</dbReference>
<dbReference type="InterPro" id="IPR046708">
    <property type="entry name" value="DUF6781"/>
</dbReference>
<accession>A0A1I5LM39</accession>
<dbReference type="Pfam" id="PF20572">
    <property type="entry name" value="DUF6781"/>
    <property type="match status" value="1"/>
</dbReference>
<name>A0A1I5LM39_9BACT</name>
<feature type="coiled-coil region" evidence="1">
    <location>
        <begin position="88"/>
        <end position="115"/>
    </location>
</feature>
<evidence type="ECO:0000313" key="3">
    <source>
        <dbReference type="Proteomes" id="UP000199227"/>
    </source>
</evidence>
<sequence>MELELKSFYDKAVENGKSSDDAIKEAIEKSIESYVHLHRGISVQNLSEQVSSALYKELSLLGKKDEALLKYAFEILIDTVQKPKEKEIERLIIEIDRLQRHLSTEEEELQRTLRALFAGIERSAARLDPNERELWQEALENTELEHVEGLGILNETVEAALIAAYEEAEEIESAIREVIRQITHKALSEGLLSAARVRAILTTILMKASELAEATPTNAKDIIHGTVYGINDALISTVKQLKEQLNFAPEEIKTSHVANWEELIKMLSRSDELYKEIIDDVASKNSTFVSEILTQSANVIGDNFAELKRISNETIELAKKKLTLLAKEAAIKGAEIKEQLTSEAKKLGTKAWKKAIKMAEAYKNKIDK</sequence>
<dbReference type="STRING" id="223786.SAMN05216234_10392"/>
<dbReference type="AlphaFoldDB" id="A0A1I5LM39"/>
<evidence type="ECO:0000313" key="2">
    <source>
        <dbReference type="EMBL" id="SFO98424.1"/>
    </source>
</evidence>
<gene>
    <name evidence="2" type="ORF">SAMN05216234_10392</name>
</gene>
<proteinExistence type="predicted"/>
<evidence type="ECO:0000256" key="1">
    <source>
        <dbReference type="SAM" id="Coils"/>
    </source>
</evidence>
<dbReference type="Proteomes" id="UP000199227">
    <property type="component" value="Unassembled WGS sequence"/>
</dbReference>